<reference evidence="2" key="2">
    <citation type="submission" date="2016-01" db="EMBL/GenBank/DDBJ databases">
        <authorList>
            <person name="Hong K.W."/>
        </authorList>
    </citation>
    <scope>NUCLEOTIDE SEQUENCE</scope>
    <source>
        <strain evidence="2">M40</strain>
    </source>
</reference>
<dbReference type="EMBL" id="LQQR01000029">
    <property type="protein sequence ID" value="KZE16154.1"/>
    <property type="molecule type" value="Genomic_DNA"/>
</dbReference>
<dbReference type="Pfam" id="PF12680">
    <property type="entry name" value="SnoaL_2"/>
    <property type="match status" value="1"/>
</dbReference>
<dbReference type="Proteomes" id="UP000216867">
    <property type="component" value="Unassembled WGS sequence"/>
</dbReference>
<proteinExistence type="predicted"/>
<dbReference type="EMBL" id="CP065682">
    <property type="protein sequence ID" value="QPS32776.1"/>
    <property type="molecule type" value="Genomic_DNA"/>
</dbReference>
<dbReference type="InterPro" id="IPR037401">
    <property type="entry name" value="SnoaL-like"/>
</dbReference>
<evidence type="ECO:0000313" key="4">
    <source>
        <dbReference type="EMBL" id="QPS32776.1"/>
    </source>
</evidence>
<dbReference type="Proteomes" id="UP000594979">
    <property type="component" value="Chromosome"/>
</dbReference>
<evidence type="ECO:0000259" key="1">
    <source>
        <dbReference type="Pfam" id="PF12680"/>
    </source>
</evidence>
<reference evidence="3 6" key="3">
    <citation type="submission" date="2017-04" db="EMBL/GenBank/DDBJ databases">
        <title>Kefir bacterial isolates.</title>
        <authorList>
            <person name="Kim Y."/>
            <person name="Blasche S."/>
            <person name="Patil K.R."/>
        </authorList>
    </citation>
    <scope>NUCLEOTIDE SEQUENCE [LARGE SCALE GENOMIC DNA]</scope>
    <source>
        <strain evidence="3 6">OG2</strain>
    </source>
</reference>
<dbReference type="EMBL" id="NCWY01000003">
    <property type="protein sequence ID" value="PAK96665.1"/>
    <property type="molecule type" value="Genomic_DNA"/>
</dbReference>
<dbReference type="SUPFAM" id="SSF54427">
    <property type="entry name" value="NTF2-like"/>
    <property type="match status" value="1"/>
</dbReference>
<name>A0A161RV88_9MICO</name>
<protein>
    <submittedName>
        <fullName evidence="4">Nuclear transport factor 2 family protein</fullName>
    </submittedName>
</protein>
<dbReference type="InterPro" id="IPR032710">
    <property type="entry name" value="NTF2-like_dom_sf"/>
</dbReference>
<dbReference type="KEGG" id="bcau:I6G59_12370"/>
<evidence type="ECO:0000313" key="2">
    <source>
        <dbReference type="EMBL" id="KZE16154.1"/>
    </source>
</evidence>
<gene>
    <name evidence="2" type="ORF">AVW13_14625</name>
    <name evidence="3" type="ORF">B8X04_04985</name>
    <name evidence="4" type="ORF">I6G59_12370</name>
</gene>
<reference evidence="5" key="1">
    <citation type="submission" date="2016-01" db="EMBL/GenBank/DDBJ databases">
        <title>Draft genome of Chromobacterium sp. F49.</title>
        <authorList>
            <person name="Hong K.W."/>
        </authorList>
    </citation>
    <scope>NUCLEOTIDE SEQUENCE [LARGE SCALE GENOMIC DNA]</scope>
    <source>
        <strain evidence="5">M40</strain>
    </source>
</reference>
<reference evidence="4 7" key="4">
    <citation type="submission" date="2020-12" db="EMBL/GenBank/DDBJ databases">
        <title>FDA dAtabase for Regulatory Grade micrObial Sequences (FDA-ARGOS): Supporting development and validation of Infectious Disease Dx tests.</title>
        <authorList>
            <person name="Sproer C."/>
            <person name="Gronow S."/>
            <person name="Severitt S."/>
            <person name="Schroder I."/>
            <person name="Tallon L."/>
            <person name="Sadzewicz L."/>
            <person name="Zhao X."/>
            <person name="Boylan J."/>
            <person name="Ott S."/>
            <person name="Bowen H."/>
            <person name="Vavikolanu K."/>
            <person name="Mehta A."/>
            <person name="Aluvathingal J."/>
            <person name="Nadendla S."/>
            <person name="Lowell S."/>
            <person name="Myers T."/>
            <person name="Yan Y."/>
            <person name="Sichtig H."/>
        </authorList>
    </citation>
    <scope>NUCLEOTIDE SEQUENCE [LARGE SCALE GENOMIC DNA]</scope>
    <source>
        <strain evidence="4 7">FDAARGOS_902</strain>
    </source>
</reference>
<dbReference type="STRING" id="33889.AVW13_14625"/>
<feature type="domain" description="SnoaL-like" evidence="1">
    <location>
        <begin position="8"/>
        <end position="101"/>
    </location>
</feature>
<sequence length="109" mass="11244">MATSDLAAQFHTALSNGDADTLASLVTPDVTFSGPLARASGAEDVVKGLTEMGAMTTSDDVAVQLADDDNALTWSVLKTTVAPSTPAATWLRFEGGKIAEIQTVFNAGR</sequence>
<dbReference type="Gene3D" id="3.10.450.50">
    <property type="match status" value="1"/>
</dbReference>
<dbReference type="RefSeq" id="WP_009375656.1">
    <property type="nucleotide sequence ID" value="NZ_CBDRLP010000014.1"/>
</dbReference>
<dbReference type="Proteomes" id="UP000076612">
    <property type="component" value="Unassembled WGS sequence"/>
</dbReference>
<evidence type="ECO:0000313" key="3">
    <source>
        <dbReference type="EMBL" id="PAK96665.1"/>
    </source>
</evidence>
<evidence type="ECO:0000313" key="6">
    <source>
        <dbReference type="Proteomes" id="UP000216867"/>
    </source>
</evidence>
<dbReference type="AlphaFoldDB" id="A0A161RV88"/>
<organism evidence="2 5">
    <name type="scientific">Brevibacterium casei</name>
    <dbReference type="NCBI Taxonomy" id="33889"/>
    <lineage>
        <taxon>Bacteria</taxon>
        <taxon>Bacillati</taxon>
        <taxon>Actinomycetota</taxon>
        <taxon>Actinomycetes</taxon>
        <taxon>Micrococcales</taxon>
        <taxon>Brevibacteriaceae</taxon>
        <taxon>Brevibacterium</taxon>
    </lineage>
</organism>
<evidence type="ECO:0000313" key="5">
    <source>
        <dbReference type="Proteomes" id="UP000076612"/>
    </source>
</evidence>
<accession>A0A161RV88</accession>
<evidence type="ECO:0000313" key="7">
    <source>
        <dbReference type="Proteomes" id="UP000594979"/>
    </source>
</evidence>